<keyword evidence="6" id="KW-0479">Metal-binding</keyword>
<evidence type="ECO:0000256" key="4">
    <source>
        <dbReference type="ARBA" id="ARBA00022563"/>
    </source>
</evidence>
<dbReference type="UniPathway" id="UPA00850"/>
<comment type="pathway">
    <text evidence="1">Cofactor biosynthesis; tetrahydrofolylpolyglutamate biosynthesis.</text>
</comment>
<dbReference type="PANTHER" id="PTHR11136">
    <property type="entry name" value="FOLYLPOLYGLUTAMATE SYNTHASE-RELATED"/>
    <property type="match status" value="1"/>
</dbReference>
<evidence type="ECO:0000256" key="3">
    <source>
        <dbReference type="ARBA" id="ARBA00013025"/>
    </source>
</evidence>
<dbReference type="EC" id="6.3.2.17" evidence="3"/>
<keyword evidence="5" id="KW-0436">Ligase</keyword>
<dbReference type="InterPro" id="IPR001645">
    <property type="entry name" value="Folylpolyglutamate_synth"/>
</dbReference>
<evidence type="ECO:0000256" key="5">
    <source>
        <dbReference type="ARBA" id="ARBA00022598"/>
    </source>
</evidence>
<evidence type="ECO:0000256" key="10">
    <source>
        <dbReference type="ARBA" id="ARBA00030592"/>
    </source>
</evidence>
<evidence type="ECO:0000313" key="13">
    <source>
        <dbReference type="EMBL" id="RFU26342.1"/>
    </source>
</evidence>
<evidence type="ECO:0000256" key="2">
    <source>
        <dbReference type="ARBA" id="ARBA00008276"/>
    </source>
</evidence>
<keyword evidence="14" id="KW-1185">Reference proteome</keyword>
<accession>A0A3E2GZE9</accession>
<dbReference type="STRING" id="5539.A0A3E2GZE9"/>
<dbReference type="GO" id="GO:0005829">
    <property type="term" value="C:cytosol"/>
    <property type="evidence" value="ECO:0007669"/>
    <property type="project" value="TreeGrafter"/>
</dbReference>
<dbReference type="Proteomes" id="UP000258309">
    <property type="component" value="Unassembled WGS sequence"/>
</dbReference>
<comment type="similarity">
    <text evidence="2">Belongs to the folylpolyglutamate synthase family.</text>
</comment>
<dbReference type="NCBIfam" id="TIGR01499">
    <property type="entry name" value="folC"/>
    <property type="match status" value="1"/>
</dbReference>
<reference evidence="13 14" key="1">
    <citation type="submission" date="2018-05" db="EMBL/GenBank/DDBJ databases">
        <title>Draft genome sequence of Scytalidium lignicola DSM 105466, a ubiquitous saprotrophic fungus.</title>
        <authorList>
            <person name="Buettner E."/>
            <person name="Gebauer A.M."/>
            <person name="Hofrichter M."/>
            <person name="Liers C."/>
            <person name="Kellner H."/>
        </authorList>
    </citation>
    <scope>NUCLEOTIDE SEQUENCE [LARGE SCALE GENOMIC DNA]</scope>
    <source>
        <strain evidence="13 14">DSM 105466</strain>
    </source>
</reference>
<dbReference type="EMBL" id="NCSJ02000268">
    <property type="protein sequence ID" value="RFU26342.1"/>
    <property type="molecule type" value="Genomic_DNA"/>
</dbReference>
<evidence type="ECO:0000313" key="14">
    <source>
        <dbReference type="Proteomes" id="UP000258309"/>
    </source>
</evidence>
<evidence type="ECO:0000256" key="1">
    <source>
        <dbReference type="ARBA" id="ARBA00005150"/>
    </source>
</evidence>
<dbReference type="AlphaFoldDB" id="A0A3E2GZE9"/>
<keyword evidence="8" id="KW-0067">ATP-binding</keyword>
<name>A0A3E2GZE9_SCYLI</name>
<dbReference type="Gene3D" id="3.90.190.20">
    <property type="entry name" value="Mur ligase, C-terminal domain"/>
    <property type="match status" value="1"/>
</dbReference>
<protein>
    <recommendedName>
        <fullName evidence="3">tetrahydrofolate synthase</fullName>
        <ecNumber evidence="3">6.3.2.17</ecNumber>
    </recommendedName>
    <alternativeName>
        <fullName evidence="11">Folylpoly-gamma-glutamate synthetase</fullName>
    </alternativeName>
    <alternativeName>
        <fullName evidence="10">Tetrahydrofolylpolyglutamate synthase</fullName>
    </alternativeName>
</protein>
<dbReference type="GO" id="GO:0004326">
    <property type="term" value="F:tetrahydrofolylpolyglutamate synthase activity"/>
    <property type="evidence" value="ECO:0007669"/>
    <property type="project" value="UniProtKB-EC"/>
</dbReference>
<comment type="caution">
    <text evidence="13">The sequence shown here is derived from an EMBL/GenBank/DDBJ whole genome shotgun (WGS) entry which is preliminary data.</text>
</comment>
<gene>
    <name evidence="13" type="ORF">B7463_g9997</name>
</gene>
<evidence type="ECO:0000256" key="7">
    <source>
        <dbReference type="ARBA" id="ARBA00022741"/>
    </source>
</evidence>
<dbReference type="PANTHER" id="PTHR11136:SF5">
    <property type="entry name" value="FOLYLPOLYGLUTAMATE SYNTHASE, MITOCHONDRIAL"/>
    <property type="match status" value="1"/>
</dbReference>
<evidence type="ECO:0000256" key="9">
    <source>
        <dbReference type="ARBA" id="ARBA00022842"/>
    </source>
</evidence>
<evidence type="ECO:0000256" key="8">
    <source>
        <dbReference type="ARBA" id="ARBA00022840"/>
    </source>
</evidence>
<dbReference type="GO" id="GO:0005524">
    <property type="term" value="F:ATP binding"/>
    <property type="evidence" value="ECO:0007669"/>
    <property type="project" value="UniProtKB-KW"/>
</dbReference>
<dbReference type="GO" id="GO:0046872">
    <property type="term" value="F:metal ion binding"/>
    <property type="evidence" value="ECO:0007669"/>
    <property type="project" value="UniProtKB-KW"/>
</dbReference>
<keyword evidence="4" id="KW-0554">One-carbon metabolism</keyword>
<dbReference type="InterPro" id="IPR036615">
    <property type="entry name" value="Mur_ligase_C_dom_sf"/>
</dbReference>
<sequence>MDKTYKKALELLDKSRRQSRPRISSECGVAGLARMPGLKGESNFKGTPSIVGMRQWLDQLGHSPTDIERLNPIHVAGTKGKGSTCAFIDYFLRAHGQRTGFPKKTGLYTSPHLMYPEERIRINFEPLSRDLFAKYFFEVYDTLSNPHPEGFDQKPRYLQLFVLVSFHAFIREGVDAAIFETHHGGEYDSTNVIDRPVVTAITPLGLDHVQQLGPSLENIAWHKSGIFKPGARAFSAPQVPEAAEVLRNRSSDKGVSLQFTDHDPSLPANMLQLEPDVQRVNASLGLAVARSFLEQRAREGHSEMTMSDVLQGWFLDGAHNEMSVDKAAEWFIEMSRVQSIPTPIVRILIFSQITTERDDVAVFKRLVTALRGSGIQYVIFTTYNQGNGSDRTIGPPLKVSELPSQDAFSEMWKETYPDTQIIIQPTIKGAMDNAREIGKRFGGMQVLVTGSQHLIGGALQLLN</sequence>
<dbReference type="OMA" id="VENFKWA"/>
<dbReference type="GO" id="GO:0006730">
    <property type="term" value="P:one-carbon metabolic process"/>
    <property type="evidence" value="ECO:0007669"/>
    <property type="project" value="UniProtKB-KW"/>
</dbReference>
<dbReference type="SUPFAM" id="SSF53623">
    <property type="entry name" value="MurD-like peptide ligases, catalytic domain"/>
    <property type="match status" value="1"/>
</dbReference>
<dbReference type="OrthoDB" id="5212574at2759"/>
<keyword evidence="9" id="KW-0460">Magnesium</keyword>
<keyword evidence="7" id="KW-0547">Nucleotide-binding</keyword>
<evidence type="ECO:0000256" key="11">
    <source>
        <dbReference type="ARBA" id="ARBA00030876"/>
    </source>
</evidence>
<feature type="non-terminal residue" evidence="13">
    <location>
        <position position="1"/>
    </location>
</feature>
<dbReference type="InterPro" id="IPR036565">
    <property type="entry name" value="Mur-like_cat_sf"/>
</dbReference>
<feature type="non-terminal residue" evidence="13">
    <location>
        <position position="463"/>
    </location>
</feature>
<dbReference type="GO" id="GO:0005739">
    <property type="term" value="C:mitochondrion"/>
    <property type="evidence" value="ECO:0007669"/>
    <property type="project" value="TreeGrafter"/>
</dbReference>
<dbReference type="SUPFAM" id="SSF53244">
    <property type="entry name" value="MurD-like peptide ligases, peptide-binding domain"/>
    <property type="match status" value="1"/>
</dbReference>
<comment type="catalytic activity">
    <reaction evidence="12">
        <text>(6S)-5,6,7,8-tetrahydrofolyl-(gamma-L-Glu)(n) + L-glutamate + ATP = (6S)-5,6,7,8-tetrahydrofolyl-(gamma-L-Glu)(n+1) + ADP + phosphate + H(+)</text>
        <dbReference type="Rhea" id="RHEA:10580"/>
        <dbReference type="Rhea" id="RHEA-COMP:14738"/>
        <dbReference type="Rhea" id="RHEA-COMP:14740"/>
        <dbReference type="ChEBI" id="CHEBI:15378"/>
        <dbReference type="ChEBI" id="CHEBI:29985"/>
        <dbReference type="ChEBI" id="CHEBI:30616"/>
        <dbReference type="ChEBI" id="CHEBI:43474"/>
        <dbReference type="ChEBI" id="CHEBI:141005"/>
        <dbReference type="ChEBI" id="CHEBI:456216"/>
        <dbReference type="EC" id="6.3.2.17"/>
    </reaction>
</comment>
<evidence type="ECO:0000256" key="12">
    <source>
        <dbReference type="ARBA" id="ARBA00047493"/>
    </source>
</evidence>
<evidence type="ECO:0000256" key="6">
    <source>
        <dbReference type="ARBA" id="ARBA00022723"/>
    </source>
</evidence>
<proteinExistence type="inferred from homology"/>
<dbReference type="Gene3D" id="3.40.1190.10">
    <property type="entry name" value="Mur-like, catalytic domain"/>
    <property type="match status" value="1"/>
</dbReference>
<organism evidence="13 14">
    <name type="scientific">Scytalidium lignicola</name>
    <name type="common">Hyphomycete</name>
    <dbReference type="NCBI Taxonomy" id="5539"/>
    <lineage>
        <taxon>Eukaryota</taxon>
        <taxon>Fungi</taxon>
        <taxon>Dikarya</taxon>
        <taxon>Ascomycota</taxon>
        <taxon>Pezizomycotina</taxon>
        <taxon>Leotiomycetes</taxon>
        <taxon>Leotiomycetes incertae sedis</taxon>
        <taxon>Scytalidium</taxon>
    </lineage>
</organism>